<evidence type="ECO:0000256" key="3">
    <source>
        <dbReference type="ARBA" id="ARBA00022448"/>
    </source>
</evidence>
<evidence type="ECO:0000313" key="10">
    <source>
        <dbReference type="EMBL" id="TFK87669.1"/>
    </source>
</evidence>
<feature type="transmembrane region" description="Helical" evidence="9">
    <location>
        <begin position="726"/>
        <end position="749"/>
    </location>
</feature>
<keyword evidence="8 9" id="KW-0472">Membrane</keyword>
<accession>A0A5C3PFN1</accession>
<dbReference type="AlphaFoldDB" id="A0A5C3PFN1"/>
<feature type="transmembrane region" description="Helical" evidence="9">
    <location>
        <begin position="192"/>
        <end position="212"/>
    </location>
</feature>
<dbReference type="NCBIfam" id="TIGR00727">
    <property type="entry name" value="ISP4_OPT"/>
    <property type="match status" value="1"/>
</dbReference>
<sequence>MSAVVEEDHRPQASSIASFQLSAYEREKSIHSQRFDDAESLTSRQTPAPDFFDPNYDTEITWLEDDSPYPEVRSAVANYDDPSMPVATLRAWTLGILWAMILPGINEFYYFRYPSLMVTGIVAQLVSFPMGRLWARWMPNVRVLGISLNPGLFTIKEHVLITVMAGVGAQSAYATEIIAVQRVWYHQNFNFAYQWMLVMSTQLIGFSVGGLARRLLVSPASMIWPNTLVVCALFNTLHSQSYAGIGSHSGLTRERFFTYAFLAAATWYIVPGYLFQALSVFTWACWIAPHNVKVNALFGYHSGMGFSLLSFDWNQIAFIGSPLATPWWAEANVIAGFLMFYWFLAPLVYFTNVWYSQYMPISALGPFDNTGRPYNLTRILNPDSTFNLQAYKDYSPLFLSSTFAISYGLAFASITATIVHAILYFRKPISVHLHRSLGEQPDIHARLMSQYPQVTVPLWVAVPEWWYAGILAVTFCFACLCIKLFPTQMTIWALFVALLIACVYLVPVGMIQAITNRQVGLNVVTELIVGYMLPGRPVAMMMFKTWGYITMSQAMIFTSDFKLGHYMKVPPRPMFWGQIVATVVAGTVQLGVENWMFSNIPHICTPLQKDMSGFTCPNTEVFATASIVFGVVGPTLQFSKNQLYYWGYGLALLFFFIIGAACPVIVWLLTKRYPSSWLNYVNFPLMFTGVGLIPPASAVNYVPWAIIGFLSQYVIRRRHFPFWAKYNYVLSAALDAGTAVATILVYFILQYPRNGMIGHDTVQKWWGNTVFKNTADWHATPLRVVPEGEYFGPDAGTW</sequence>
<dbReference type="NCBIfam" id="TIGR00728">
    <property type="entry name" value="OPT_sfam"/>
    <property type="match status" value="1"/>
</dbReference>
<protein>
    <submittedName>
        <fullName evidence="10">Small oligopeptide transporter</fullName>
    </submittedName>
</protein>
<dbReference type="GO" id="GO:0015031">
    <property type="term" value="P:protein transport"/>
    <property type="evidence" value="ECO:0007669"/>
    <property type="project" value="UniProtKB-KW"/>
</dbReference>
<comment type="subcellular location">
    <subcellularLocation>
        <location evidence="1">Membrane</location>
        <topology evidence="1">Multi-pass membrane protein</topology>
    </subcellularLocation>
</comment>
<dbReference type="InParanoid" id="A0A5C3PFN1"/>
<feature type="transmembrane region" description="Helical" evidence="9">
    <location>
        <begin position="645"/>
        <end position="669"/>
    </location>
</feature>
<feature type="transmembrane region" description="Helical" evidence="9">
    <location>
        <begin position="492"/>
        <end position="514"/>
    </location>
</feature>
<name>A0A5C3PFN1_9APHY</name>
<evidence type="ECO:0000256" key="6">
    <source>
        <dbReference type="ARBA" id="ARBA00022927"/>
    </source>
</evidence>
<proteinExistence type="inferred from homology"/>
<feature type="transmembrane region" description="Helical" evidence="9">
    <location>
        <begin position="397"/>
        <end position="425"/>
    </location>
</feature>
<dbReference type="GO" id="GO:0016020">
    <property type="term" value="C:membrane"/>
    <property type="evidence" value="ECO:0007669"/>
    <property type="project" value="UniProtKB-SubCell"/>
</dbReference>
<dbReference type="FunCoup" id="A0A5C3PFN1">
    <property type="interactions" value="71"/>
</dbReference>
<gene>
    <name evidence="10" type="ORF">K466DRAFT_599276</name>
</gene>
<feature type="transmembrane region" description="Helical" evidence="9">
    <location>
        <begin position="89"/>
        <end position="109"/>
    </location>
</feature>
<keyword evidence="5" id="KW-0571">Peptide transport</keyword>
<organism evidence="10 11">
    <name type="scientific">Polyporus arcularius HHB13444</name>
    <dbReference type="NCBI Taxonomy" id="1314778"/>
    <lineage>
        <taxon>Eukaryota</taxon>
        <taxon>Fungi</taxon>
        <taxon>Dikarya</taxon>
        <taxon>Basidiomycota</taxon>
        <taxon>Agaricomycotina</taxon>
        <taxon>Agaricomycetes</taxon>
        <taxon>Polyporales</taxon>
        <taxon>Polyporaceae</taxon>
        <taxon>Polyporus</taxon>
    </lineage>
</organism>
<dbReference type="GO" id="GO:0035673">
    <property type="term" value="F:oligopeptide transmembrane transporter activity"/>
    <property type="evidence" value="ECO:0007669"/>
    <property type="project" value="InterPro"/>
</dbReference>
<evidence type="ECO:0000313" key="11">
    <source>
        <dbReference type="Proteomes" id="UP000308197"/>
    </source>
</evidence>
<dbReference type="PANTHER" id="PTHR22601">
    <property type="entry name" value="ISP4 LIKE PROTEIN"/>
    <property type="match status" value="1"/>
</dbReference>
<evidence type="ECO:0000256" key="8">
    <source>
        <dbReference type="ARBA" id="ARBA00023136"/>
    </source>
</evidence>
<evidence type="ECO:0000256" key="1">
    <source>
        <dbReference type="ARBA" id="ARBA00004141"/>
    </source>
</evidence>
<keyword evidence="3" id="KW-0813">Transport</keyword>
<dbReference type="Pfam" id="PF03169">
    <property type="entry name" value="OPT"/>
    <property type="match status" value="1"/>
</dbReference>
<evidence type="ECO:0000256" key="5">
    <source>
        <dbReference type="ARBA" id="ARBA00022856"/>
    </source>
</evidence>
<comment type="similarity">
    <text evidence="2">Belongs to the oligopeptide OPT transporter family.</text>
</comment>
<keyword evidence="7 9" id="KW-1133">Transmembrane helix</keyword>
<keyword evidence="6" id="KW-0653">Protein transport</keyword>
<dbReference type="EMBL" id="ML211143">
    <property type="protein sequence ID" value="TFK87669.1"/>
    <property type="molecule type" value="Genomic_DNA"/>
</dbReference>
<evidence type="ECO:0000256" key="2">
    <source>
        <dbReference type="ARBA" id="ARBA00008807"/>
    </source>
</evidence>
<dbReference type="Proteomes" id="UP000308197">
    <property type="component" value="Unassembled WGS sequence"/>
</dbReference>
<feature type="transmembrane region" description="Helical" evidence="9">
    <location>
        <begin position="333"/>
        <end position="355"/>
    </location>
</feature>
<evidence type="ECO:0000256" key="4">
    <source>
        <dbReference type="ARBA" id="ARBA00022692"/>
    </source>
</evidence>
<feature type="transmembrane region" description="Helical" evidence="9">
    <location>
        <begin position="681"/>
        <end position="706"/>
    </location>
</feature>
<dbReference type="InterPro" id="IPR004648">
    <property type="entry name" value="Oligpept_transpt"/>
</dbReference>
<keyword evidence="4 9" id="KW-0812">Transmembrane</keyword>
<feature type="transmembrane region" description="Helical" evidence="9">
    <location>
        <begin position="256"/>
        <end position="274"/>
    </location>
</feature>
<evidence type="ECO:0000256" key="7">
    <source>
        <dbReference type="ARBA" id="ARBA00022989"/>
    </source>
</evidence>
<keyword evidence="11" id="KW-1185">Reference proteome</keyword>
<dbReference type="InterPro" id="IPR004813">
    <property type="entry name" value="OPT"/>
</dbReference>
<feature type="transmembrane region" description="Helical" evidence="9">
    <location>
        <begin position="465"/>
        <end position="485"/>
    </location>
</feature>
<reference evidence="10 11" key="1">
    <citation type="journal article" date="2019" name="Nat. Ecol. Evol.">
        <title>Megaphylogeny resolves global patterns of mushroom evolution.</title>
        <authorList>
            <person name="Varga T."/>
            <person name="Krizsan K."/>
            <person name="Foldi C."/>
            <person name="Dima B."/>
            <person name="Sanchez-Garcia M."/>
            <person name="Sanchez-Ramirez S."/>
            <person name="Szollosi G.J."/>
            <person name="Szarkandi J.G."/>
            <person name="Papp V."/>
            <person name="Albert L."/>
            <person name="Andreopoulos W."/>
            <person name="Angelini C."/>
            <person name="Antonin V."/>
            <person name="Barry K.W."/>
            <person name="Bougher N.L."/>
            <person name="Buchanan P."/>
            <person name="Buyck B."/>
            <person name="Bense V."/>
            <person name="Catcheside P."/>
            <person name="Chovatia M."/>
            <person name="Cooper J."/>
            <person name="Damon W."/>
            <person name="Desjardin D."/>
            <person name="Finy P."/>
            <person name="Geml J."/>
            <person name="Haridas S."/>
            <person name="Hughes K."/>
            <person name="Justo A."/>
            <person name="Karasinski D."/>
            <person name="Kautmanova I."/>
            <person name="Kiss B."/>
            <person name="Kocsube S."/>
            <person name="Kotiranta H."/>
            <person name="LaButti K.M."/>
            <person name="Lechner B.E."/>
            <person name="Liimatainen K."/>
            <person name="Lipzen A."/>
            <person name="Lukacs Z."/>
            <person name="Mihaltcheva S."/>
            <person name="Morgado L.N."/>
            <person name="Niskanen T."/>
            <person name="Noordeloos M.E."/>
            <person name="Ohm R.A."/>
            <person name="Ortiz-Santana B."/>
            <person name="Ovrebo C."/>
            <person name="Racz N."/>
            <person name="Riley R."/>
            <person name="Savchenko A."/>
            <person name="Shiryaev A."/>
            <person name="Soop K."/>
            <person name="Spirin V."/>
            <person name="Szebenyi C."/>
            <person name="Tomsovsky M."/>
            <person name="Tulloss R.E."/>
            <person name="Uehling J."/>
            <person name="Grigoriev I.V."/>
            <person name="Vagvolgyi C."/>
            <person name="Papp T."/>
            <person name="Martin F.M."/>
            <person name="Miettinen O."/>
            <person name="Hibbett D.S."/>
            <person name="Nagy L.G."/>
        </authorList>
    </citation>
    <scope>NUCLEOTIDE SEQUENCE [LARGE SCALE GENOMIC DNA]</scope>
    <source>
        <strain evidence="10 11">HHB13444</strain>
    </source>
</reference>
<evidence type="ECO:0000256" key="9">
    <source>
        <dbReference type="SAM" id="Phobius"/>
    </source>
</evidence>